<evidence type="ECO:0000256" key="11">
    <source>
        <dbReference type="ARBA" id="ARBA00023136"/>
    </source>
</evidence>
<evidence type="ECO:0000256" key="5">
    <source>
        <dbReference type="ARBA" id="ARBA00022692"/>
    </source>
</evidence>
<dbReference type="GO" id="GO:0016705">
    <property type="term" value="F:oxidoreductase activity, acting on paired donors, with incorporation or reduction of molecular oxygen"/>
    <property type="evidence" value="ECO:0007669"/>
    <property type="project" value="InterPro"/>
</dbReference>
<dbReference type="GO" id="GO:0016020">
    <property type="term" value="C:membrane"/>
    <property type="evidence" value="ECO:0007669"/>
    <property type="project" value="UniProtKB-SubCell"/>
</dbReference>
<reference evidence="14" key="1">
    <citation type="submission" date="2021-07" db="EMBL/GenBank/DDBJ databases">
        <authorList>
            <person name="Durling M."/>
        </authorList>
    </citation>
    <scope>NUCLEOTIDE SEQUENCE</scope>
</reference>
<dbReference type="Pfam" id="PF00067">
    <property type="entry name" value="p450"/>
    <property type="match status" value="1"/>
</dbReference>
<protein>
    <recommendedName>
        <fullName evidence="16">Cytochrome P450</fullName>
    </recommendedName>
</protein>
<evidence type="ECO:0000313" key="15">
    <source>
        <dbReference type="Proteomes" id="UP000696280"/>
    </source>
</evidence>
<dbReference type="Proteomes" id="UP000696280">
    <property type="component" value="Unassembled WGS sequence"/>
</dbReference>
<keyword evidence="7 13" id="KW-1133">Transmembrane helix</keyword>
<dbReference type="InterPro" id="IPR036396">
    <property type="entry name" value="Cyt_P450_sf"/>
</dbReference>
<keyword evidence="4 12" id="KW-0349">Heme</keyword>
<evidence type="ECO:0000256" key="7">
    <source>
        <dbReference type="ARBA" id="ARBA00022989"/>
    </source>
</evidence>
<evidence type="ECO:0000256" key="13">
    <source>
        <dbReference type="SAM" id="Phobius"/>
    </source>
</evidence>
<accession>A0A9N9PPJ6</accession>
<dbReference type="PRINTS" id="PR00463">
    <property type="entry name" value="EP450I"/>
</dbReference>
<keyword evidence="15" id="KW-1185">Reference proteome</keyword>
<evidence type="ECO:0000256" key="9">
    <source>
        <dbReference type="ARBA" id="ARBA00023004"/>
    </source>
</evidence>
<dbReference type="GO" id="GO:1902181">
    <property type="term" value="P:verruculogen biosynthetic process"/>
    <property type="evidence" value="ECO:0007669"/>
    <property type="project" value="UniProtKB-ARBA"/>
</dbReference>
<dbReference type="PANTHER" id="PTHR24305">
    <property type="entry name" value="CYTOCHROME P450"/>
    <property type="match status" value="1"/>
</dbReference>
<dbReference type="OrthoDB" id="6692864at2759"/>
<dbReference type="AlphaFoldDB" id="A0A9N9PPJ6"/>
<keyword evidence="9 12" id="KW-0408">Iron</keyword>
<dbReference type="FunFam" id="1.10.630.10:FF:000063">
    <property type="entry name" value="Cytochrome P450 monooxygenase"/>
    <property type="match status" value="1"/>
</dbReference>
<dbReference type="InterPro" id="IPR050121">
    <property type="entry name" value="Cytochrome_P450_monoxygenase"/>
</dbReference>
<dbReference type="GO" id="GO:0020037">
    <property type="term" value="F:heme binding"/>
    <property type="evidence" value="ECO:0007669"/>
    <property type="project" value="InterPro"/>
</dbReference>
<evidence type="ECO:0000256" key="4">
    <source>
        <dbReference type="ARBA" id="ARBA00022617"/>
    </source>
</evidence>
<evidence type="ECO:0000256" key="3">
    <source>
        <dbReference type="ARBA" id="ARBA00010617"/>
    </source>
</evidence>
<evidence type="ECO:0000256" key="10">
    <source>
        <dbReference type="ARBA" id="ARBA00023033"/>
    </source>
</evidence>
<evidence type="ECO:0000256" key="12">
    <source>
        <dbReference type="PIRSR" id="PIRSR602401-1"/>
    </source>
</evidence>
<feature type="transmembrane region" description="Helical" evidence="13">
    <location>
        <begin position="6"/>
        <end position="25"/>
    </location>
</feature>
<dbReference type="InterPro" id="IPR002401">
    <property type="entry name" value="Cyt_P450_E_grp-I"/>
</dbReference>
<evidence type="ECO:0008006" key="16">
    <source>
        <dbReference type="Google" id="ProtNLM"/>
    </source>
</evidence>
<dbReference type="SUPFAM" id="SSF48264">
    <property type="entry name" value="Cytochrome P450"/>
    <property type="match status" value="1"/>
</dbReference>
<gene>
    <name evidence="14" type="ORF">HYFRA_00004618</name>
</gene>
<evidence type="ECO:0000256" key="2">
    <source>
        <dbReference type="ARBA" id="ARBA00004370"/>
    </source>
</evidence>
<dbReference type="GO" id="GO:0005506">
    <property type="term" value="F:iron ion binding"/>
    <property type="evidence" value="ECO:0007669"/>
    <property type="project" value="InterPro"/>
</dbReference>
<evidence type="ECO:0000313" key="14">
    <source>
        <dbReference type="EMBL" id="CAG8954696.1"/>
    </source>
</evidence>
<keyword evidence="6 12" id="KW-0479">Metal-binding</keyword>
<comment type="subcellular location">
    <subcellularLocation>
        <location evidence="2">Membrane</location>
    </subcellularLocation>
</comment>
<name>A0A9N9PPJ6_9HELO</name>
<dbReference type="GO" id="GO:0004497">
    <property type="term" value="F:monooxygenase activity"/>
    <property type="evidence" value="ECO:0007669"/>
    <property type="project" value="UniProtKB-KW"/>
</dbReference>
<evidence type="ECO:0000256" key="1">
    <source>
        <dbReference type="ARBA" id="ARBA00001971"/>
    </source>
</evidence>
<keyword evidence="5 13" id="KW-0812">Transmembrane</keyword>
<dbReference type="CDD" id="cd11061">
    <property type="entry name" value="CYP67-like"/>
    <property type="match status" value="1"/>
</dbReference>
<keyword evidence="8" id="KW-0560">Oxidoreductase</keyword>
<proteinExistence type="inferred from homology"/>
<feature type="transmembrane region" description="Helical" evidence="13">
    <location>
        <begin position="37"/>
        <end position="57"/>
    </location>
</feature>
<keyword evidence="11 13" id="KW-0472">Membrane</keyword>
<feature type="transmembrane region" description="Helical" evidence="13">
    <location>
        <begin position="69"/>
        <end position="89"/>
    </location>
</feature>
<dbReference type="EMBL" id="CAJVRL010000057">
    <property type="protein sequence ID" value="CAG8954696.1"/>
    <property type="molecule type" value="Genomic_DNA"/>
</dbReference>
<organism evidence="14 15">
    <name type="scientific">Hymenoscyphus fraxineus</name>
    <dbReference type="NCBI Taxonomy" id="746836"/>
    <lineage>
        <taxon>Eukaryota</taxon>
        <taxon>Fungi</taxon>
        <taxon>Dikarya</taxon>
        <taxon>Ascomycota</taxon>
        <taxon>Pezizomycotina</taxon>
        <taxon>Leotiomycetes</taxon>
        <taxon>Helotiales</taxon>
        <taxon>Helotiaceae</taxon>
        <taxon>Hymenoscyphus</taxon>
    </lineage>
</organism>
<keyword evidence="10" id="KW-0503">Monooxygenase</keyword>
<dbReference type="PRINTS" id="PR00385">
    <property type="entry name" value="P450"/>
</dbReference>
<dbReference type="InterPro" id="IPR001128">
    <property type="entry name" value="Cyt_P450"/>
</dbReference>
<comment type="caution">
    <text evidence="14">The sequence shown here is derived from an EMBL/GenBank/DDBJ whole genome shotgun (WGS) entry which is preliminary data.</text>
</comment>
<comment type="similarity">
    <text evidence="3">Belongs to the cytochrome P450 family.</text>
</comment>
<sequence>MDFPSLTAIAAASAAIGVASHLGYFIRGEHHVVGPRLVAAAFLIPSAIYICILRGIGEDGYLEAAKITAVATFSYTIALFSSIVIYRLFFHALKKFPGPLSWRISKLLHTSYLIKNGPRDFIYRDRLHKKYGEFVRVGPNEISITAPEAVTQILGPKFKKTIWYECIAIPDFALNLERDKATHDSRRKIWDRAFSTKALRDYEGRVRQYTDQLISQLNERSGKAVNACEWFNFYAFDIMGDMAFGTPFNMVKDGKAHSVITLMTEGMAMLGPLTPIIWILPILKAIPGLAGATKAFIAHNKKQVEWRKTYTPDSPDLYTYLINASKESPDPIHKDPGWLIGDCGLVIVAGSDTTTATLSHIFYNLARYPHVQEKLRKELSTFYEPGSEAEFKGLAEATYLNGIINEALRLHPATPSGLTRLTPPEGVTIGDTYIPGDVTVSTPFYTVGRLESCFKNASEFIPERWGEKPELVLNKSVFLPFSTGSAGCVGKQLALMELRNVTARIISDFDVKFAPGEDGTGIIEKSTDIFTMALEPMMLVFERRVE</sequence>
<dbReference type="Gene3D" id="1.10.630.10">
    <property type="entry name" value="Cytochrome P450"/>
    <property type="match status" value="1"/>
</dbReference>
<comment type="cofactor">
    <cofactor evidence="1 12">
        <name>heme</name>
        <dbReference type="ChEBI" id="CHEBI:30413"/>
    </cofactor>
</comment>
<dbReference type="PANTHER" id="PTHR24305:SF187">
    <property type="entry name" value="P450, PUTATIVE (EUROFUNG)-RELATED"/>
    <property type="match status" value="1"/>
</dbReference>
<feature type="binding site" description="axial binding residue" evidence="12">
    <location>
        <position position="488"/>
    </location>
    <ligand>
        <name>heme</name>
        <dbReference type="ChEBI" id="CHEBI:30413"/>
    </ligand>
    <ligandPart>
        <name>Fe</name>
        <dbReference type="ChEBI" id="CHEBI:18248"/>
    </ligandPart>
</feature>
<evidence type="ECO:0000256" key="8">
    <source>
        <dbReference type="ARBA" id="ARBA00023002"/>
    </source>
</evidence>
<evidence type="ECO:0000256" key="6">
    <source>
        <dbReference type="ARBA" id="ARBA00022723"/>
    </source>
</evidence>